<evidence type="ECO:0000256" key="5">
    <source>
        <dbReference type="ARBA" id="ARBA00022694"/>
    </source>
</evidence>
<dbReference type="GO" id="GO:0042802">
    <property type="term" value="F:identical protein binding"/>
    <property type="evidence" value="ECO:0007669"/>
    <property type="project" value="UniProtKB-ARBA"/>
</dbReference>
<evidence type="ECO:0000256" key="2">
    <source>
        <dbReference type="ARBA" id="ARBA00022603"/>
    </source>
</evidence>
<reference evidence="9 10" key="1">
    <citation type="submission" date="2016-08" db="EMBL/GenBank/DDBJ databases">
        <title>Novel Firmicutes and Novel Genomes.</title>
        <authorList>
            <person name="Poppleton D.I."/>
            <person name="Gribaldo S."/>
        </authorList>
    </citation>
    <scope>NUCLEOTIDE SEQUENCE [LARGE SCALE GENOMIC DNA]</scope>
    <source>
        <strain evidence="9 10">CTT3</strain>
    </source>
</reference>
<dbReference type="GO" id="GO:0005737">
    <property type="term" value="C:cytoplasm"/>
    <property type="evidence" value="ECO:0007669"/>
    <property type="project" value="UniProtKB-SubCell"/>
</dbReference>
<dbReference type="CDD" id="cd18094">
    <property type="entry name" value="SpoU-like_TrmL"/>
    <property type="match status" value="1"/>
</dbReference>
<keyword evidence="2 6" id="KW-0489">Methyltransferase</keyword>
<dbReference type="InterPro" id="IPR016914">
    <property type="entry name" value="TrmL"/>
</dbReference>
<keyword evidence="4 6" id="KW-0949">S-adenosyl-L-methionine</keyword>
<accession>A0A419SV40</accession>
<dbReference type="InterPro" id="IPR029026">
    <property type="entry name" value="tRNA_m1G_MTases_N"/>
</dbReference>
<evidence type="ECO:0000256" key="7">
    <source>
        <dbReference type="PIRSR" id="PIRSR029256-1"/>
    </source>
</evidence>
<dbReference type="NCBIfam" id="TIGR00185">
    <property type="entry name" value="tRNA_yibK_trmL"/>
    <property type="match status" value="1"/>
</dbReference>
<dbReference type="FunFam" id="3.40.1280.10:FF:000002">
    <property type="entry name" value="Peptidylprolyl isomerase"/>
    <property type="match status" value="1"/>
</dbReference>
<evidence type="ECO:0000256" key="1">
    <source>
        <dbReference type="ARBA" id="ARBA00022490"/>
    </source>
</evidence>
<gene>
    <name evidence="9" type="ORF">BET03_05980</name>
</gene>
<dbReference type="InterPro" id="IPR029028">
    <property type="entry name" value="Alpha/beta_knot_MTases"/>
</dbReference>
<dbReference type="Proteomes" id="UP000284177">
    <property type="component" value="Unassembled WGS sequence"/>
</dbReference>
<evidence type="ECO:0000313" key="10">
    <source>
        <dbReference type="Proteomes" id="UP000284177"/>
    </source>
</evidence>
<evidence type="ECO:0000259" key="8">
    <source>
        <dbReference type="Pfam" id="PF00588"/>
    </source>
</evidence>
<dbReference type="OrthoDB" id="9789043at2"/>
<dbReference type="GO" id="GO:0141098">
    <property type="term" value="F:tRNA (cytidine(34)-2'-O)-methyltransferase activity"/>
    <property type="evidence" value="ECO:0007669"/>
    <property type="project" value="RHEA"/>
</dbReference>
<protein>
    <recommendedName>
        <fullName evidence="6">Putative tRNA (cytidine(34)-2'-O)-methyltransferase</fullName>
        <ecNumber evidence="6">2.1.1.207</ecNumber>
    </recommendedName>
    <alternativeName>
        <fullName evidence="6">tRNA (cytidine/uridine-2'-O-)-methyltransferase</fullName>
    </alternativeName>
</protein>
<evidence type="ECO:0000313" key="9">
    <source>
        <dbReference type="EMBL" id="RKD29094.1"/>
    </source>
</evidence>
<comment type="similarity">
    <text evidence="6">Belongs to the class IV-like SAM-binding methyltransferase superfamily. RNA methyltransferase TrmH family. TrmL subfamily.</text>
</comment>
<evidence type="ECO:0000256" key="6">
    <source>
        <dbReference type="HAMAP-Rule" id="MF_01885"/>
    </source>
</evidence>
<comment type="catalytic activity">
    <reaction evidence="6">
        <text>5-carboxymethylaminomethyluridine(34) in tRNA(Leu) + S-adenosyl-L-methionine = 5-carboxymethylaminomethyl-2'-O-methyluridine(34) in tRNA(Leu) + S-adenosyl-L-homocysteine + H(+)</text>
        <dbReference type="Rhea" id="RHEA:43088"/>
        <dbReference type="Rhea" id="RHEA-COMP:10333"/>
        <dbReference type="Rhea" id="RHEA-COMP:10334"/>
        <dbReference type="ChEBI" id="CHEBI:15378"/>
        <dbReference type="ChEBI" id="CHEBI:57856"/>
        <dbReference type="ChEBI" id="CHEBI:59789"/>
        <dbReference type="ChEBI" id="CHEBI:74508"/>
        <dbReference type="ChEBI" id="CHEBI:74511"/>
        <dbReference type="EC" id="2.1.1.207"/>
    </reaction>
</comment>
<feature type="domain" description="tRNA/rRNA methyltransferase SpoU type" evidence="8">
    <location>
        <begin position="3"/>
        <end position="144"/>
    </location>
</feature>
<feature type="binding site" evidence="6 7">
    <location>
        <position position="122"/>
    </location>
    <ligand>
        <name>S-adenosyl-L-methionine</name>
        <dbReference type="ChEBI" id="CHEBI:59789"/>
    </ligand>
</feature>
<feature type="binding site" evidence="6 7">
    <location>
        <position position="101"/>
    </location>
    <ligand>
        <name>S-adenosyl-L-methionine</name>
        <dbReference type="ChEBI" id="CHEBI:59789"/>
    </ligand>
</feature>
<dbReference type="GO" id="GO:0141102">
    <property type="term" value="F:tRNA (5-carboxymethylaminomethyluridine(34)-2'-O)-methyltransferase activity"/>
    <property type="evidence" value="ECO:0007669"/>
    <property type="project" value="RHEA"/>
</dbReference>
<keyword evidence="10" id="KW-1185">Reference proteome</keyword>
<comment type="catalytic activity">
    <reaction evidence="6">
        <text>cytidine(34) in tRNA + S-adenosyl-L-methionine = 2'-O-methylcytidine(34) in tRNA + S-adenosyl-L-homocysteine + H(+)</text>
        <dbReference type="Rhea" id="RHEA:43084"/>
        <dbReference type="Rhea" id="RHEA-COMP:10331"/>
        <dbReference type="Rhea" id="RHEA-COMP:10332"/>
        <dbReference type="ChEBI" id="CHEBI:15378"/>
        <dbReference type="ChEBI" id="CHEBI:57856"/>
        <dbReference type="ChEBI" id="CHEBI:59789"/>
        <dbReference type="ChEBI" id="CHEBI:74495"/>
        <dbReference type="ChEBI" id="CHEBI:82748"/>
        <dbReference type="EC" id="2.1.1.207"/>
    </reaction>
</comment>
<dbReference type="InterPro" id="IPR001537">
    <property type="entry name" value="SpoU_MeTrfase"/>
</dbReference>
<comment type="caution">
    <text evidence="9">The sequence shown here is derived from an EMBL/GenBank/DDBJ whole genome shotgun (WGS) entry which is preliminary data.</text>
</comment>
<dbReference type="HAMAP" id="MF_01885">
    <property type="entry name" value="tRNA_methyltr_TrmL"/>
    <property type="match status" value="1"/>
</dbReference>
<dbReference type="EC" id="2.1.1.207" evidence="6"/>
<dbReference type="GO" id="GO:0003723">
    <property type="term" value="F:RNA binding"/>
    <property type="evidence" value="ECO:0007669"/>
    <property type="project" value="InterPro"/>
</dbReference>
<dbReference type="Pfam" id="PF00588">
    <property type="entry name" value="SpoU_methylase"/>
    <property type="match status" value="1"/>
</dbReference>
<comment type="caution">
    <text evidence="6">Lacks conserved residue(s) required for the propagation of feature annotation.</text>
</comment>
<keyword evidence="1 6" id="KW-0963">Cytoplasm</keyword>
<name>A0A419SV40_9FIRM</name>
<dbReference type="PIRSF" id="PIRSF029256">
    <property type="entry name" value="SpoU_TrmH_prd"/>
    <property type="match status" value="1"/>
</dbReference>
<dbReference type="SUPFAM" id="SSF75217">
    <property type="entry name" value="alpha/beta knot"/>
    <property type="match status" value="1"/>
</dbReference>
<evidence type="ECO:0000256" key="4">
    <source>
        <dbReference type="ARBA" id="ARBA00022691"/>
    </source>
</evidence>
<dbReference type="PANTHER" id="PTHR42971:SF1">
    <property type="entry name" value="TRNA (CYTIDINE(34)-2'-O)-METHYLTRANSFERASE"/>
    <property type="match status" value="1"/>
</dbReference>
<dbReference type="Gene3D" id="3.40.1280.10">
    <property type="match status" value="1"/>
</dbReference>
<comment type="subcellular location">
    <subcellularLocation>
        <location evidence="6">Cytoplasm</location>
    </subcellularLocation>
</comment>
<dbReference type="AlphaFoldDB" id="A0A419SV40"/>
<keyword evidence="3 6" id="KW-0808">Transferase</keyword>
<organism evidence="9 10">
    <name type="scientific">Thermohalobacter berrensis</name>
    <dbReference type="NCBI Taxonomy" id="99594"/>
    <lineage>
        <taxon>Bacteria</taxon>
        <taxon>Bacillati</taxon>
        <taxon>Bacillota</taxon>
        <taxon>Tissierellia</taxon>
        <taxon>Tissierellales</taxon>
        <taxon>Thermohalobacteraceae</taxon>
        <taxon>Thermohalobacter</taxon>
    </lineage>
</organism>
<dbReference type="RefSeq" id="WP_120170556.1">
    <property type="nucleotide sequence ID" value="NZ_MCIB01000038.1"/>
</dbReference>
<dbReference type="EMBL" id="MCIB01000038">
    <property type="protein sequence ID" value="RKD29094.1"/>
    <property type="molecule type" value="Genomic_DNA"/>
</dbReference>
<keyword evidence="5 6" id="KW-0819">tRNA processing</keyword>
<sequence length="156" mass="17974">MALNIVLVEPEIPQNTGNIARTCAATDTKLHLVKPLGFSVDNKHLKRAGLDYWHLLDIYYYDSFDELVDKYGRDKFFYATTKANKRHTDVKYFDDCFLVFGKETAGLPKDLLDANKERCIRVPMLKDNRARSLNLANSVSIILYEALRQIDFPNLI</sequence>
<comment type="function">
    <text evidence="6">Could methylate the ribose at the nucleotide 34 wobble position in tRNA.</text>
</comment>
<evidence type="ECO:0000256" key="3">
    <source>
        <dbReference type="ARBA" id="ARBA00022679"/>
    </source>
</evidence>
<dbReference type="GO" id="GO:0002130">
    <property type="term" value="P:wobble position ribose methylation"/>
    <property type="evidence" value="ECO:0007669"/>
    <property type="project" value="TreeGrafter"/>
</dbReference>
<proteinExistence type="inferred from homology"/>
<feature type="binding site" evidence="6 7">
    <location>
        <position position="132"/>
    </location>
    <ligand>
        <name>S-adenosyl-L-methionine</name>
        <dbReference type="ChEBI" id="CHEBI:59789"/>
    </ligand>
</feature>
<dbReference type="PANTHER" id="PTHR42971">
    <property type="entry name" value="TRNA (CYTIDINE(34)-2'-O)-METHYLTRANSFERASE"/>
    <property type="match status" value="1"/>
</dbReference>